<evidence type="ECO:0000256" key="1">
    <source>
        <dbReference type="SAM" id="Coils"/>
    </source>
</evidence>
<dbReference type="VEuPathDB" id="CryptoDB:GNI_141400"/>
<evidence type="ECO:0000256" key="2">
    <source>
        <dbReference type="SAM" id="MobiDB-lite"/>
    </source>
</evidence>
<reference evidence="3" key="1">
    <citation type="submission" date="2013-12" db="EMBL/GenBank/DDBJ databases">
        <authorList>
            <person name="Omoto C.K."/>
            <person name="Sibley D."/>
            <person name="Venepally P."/>
            <person name="Hadjithomas M."/>
            <person name="Karamycheva S."/>
            <person name="Brunk B."/>
            <person name="Roos D."/>
            <person name="Caler E."/>
            <person name="Lorenzi H."/>
        </authorList>
    </citation>
    <scope>NUCLEOTIDE SEQUENCE</scope>
</reference>
<accession>A0A023B082</accession>
<name>A0A023B082_GRENI</name>
<dbReference type="AlphaFoldDB" id="A0A023B082"/>
<dbReference type="GeneID" id="22915017"/>
<proteinExistence type="predicted"/>
<feature type="coiled-coil region" evidence="1">
    <location>
        <begin position="414"/>
        <end position="441"/>
    </location>
</feature>
<dbReference type="Proteomes" id="UP000019763">
    <property type="component" value="Unassembled WGS sequence"/>
</dbReference>
<dbReference type="EMBL" id="AFNH02001045">
    <property type="protein sequence ID" value="EZG45042.1"/>
    <property type="molecule type" value="Genomic_DNA"/>
</dbReference>
<dbReference type="RefSeq" id="XP_011132591.1">
    <property type="nucleotide sequence ID" value="XM_011134289.1"/>
</dbReference>
<keyword evidence="1" id="KW-0175">Coiled coil</keyword>
<sequence>MTVPNQLSLFTQSLLEEHYEIHTGSLRRSQFTETDGVMLASIKNIVNAFCKRGTTTPLRSSATPVPTPSRTGREGYQINEELVRERALKNIERVGMVEQYDVDLIMYLMYRIRSMGDDDSQRTRNNEMMIQFLRIFLQMYKIQLEHSMRISVDGETVDIGQLARMVSEGKDRGDILCQDVSQLEKQSKDVRGRMAELQAEEKELGRSCAQLEADVVEATRGLEGLTRRKPALEEAITTGGNLRKQLEDLEETVRCTRASQRVVAESSEALRNELQSIYLELTPQWESCRKRVLAMQNIPKLSWPESIASAMFPLSDPFTPGSVAEWYSSGAKDQMVTELERFLKHVQEQSEKRRAGNSTAIKSHSDSIEPMRKAVMQSESDLVAIQGAIKESKAIFDTLTREAEHTTSDLETVQSQWQEMIANHQTQVKQLEDKLRGLEADSSLRIRKLSTEFEQLVRSIGDRLNNLTERYETWTKREKPALDNVLDQKFQGICATIQSQNEQMASNLRNGSEEAKPEHGSLPSPSSPLTEEEEADHQSSSEEEFKEPASENRPARQPEVKDGLMKFLFSTISKLTDKKI</sequence>
<comment type="caution">
    <text evidence="3">The sequence shown here is derived from an EMBL/GenBank/DDBJ whole genome shotgun (WGS) entry which is preliminary data.</text>
</comment>
<evidence type="ECO:0000313" key="3">
    <source>
        <dbReference type="EMBL" id="EZG45042.1"/>
    </source>
</evidence>
<organism evidence="3 4">
    <name type="scientific">Gregarina niphandrodes</name>
    <name type="common">Septate eugregarine</name>
    <dbReference type="NCBI Taxonomy" id="110365"/>
    <lineage>
        <taxon>Eukaryota</taxon>
        <taxon>Sar</taxon>
        <taxon>Alveolata</taxon>
        <taxon>Apicomplexa</taxon>
        <taxon>Conoidasida</taxon>
        <taxon>Gregarinasina</taxon>
        <taxon>Eugregarinorida</taxon>
        <taxon>Gregarinidae</taxon>
        <taxon>Gregarina</taxon>
    </lineage>
</organism>
<feature type="compositionally biased region" description="Low complexity" evidence="2">
    <location>
        <begin position="520"/>
        <end position="529"/>
    </location>
</feature>
<feature type="compositionally biased region" description="Basic and acidic residues" evidence="2">
    <location>
        <begin position="546"/>
        <end position="563"/>
    </location>
</feature>
<keyword evidence="4" id="KW-1185">Reference proteome</keyword>
<protein>
    <submittedName>
        <fullName evidence="3">Uncharacterized protein</fullName>
    </submittedName>
</protein>
<feature type="region of interest" description="Disordered" evidence="2">
    <location>
        <begin position="348"/>
        <end position="367"/>
    </location>
</feature>
<feature type="coiled-coil region" evidence="1">
    <location>
        <begin position="180"/>
        <end position="252"/>
    </location>
</feature>
<feature type="region of interest" description="Disordered" evidence="2">
    <location>
        <begin position="506"/>
        <end position="563"/>
    </location>
</feature>
<evidence type="ECO:0000313" key="4">
    <source>
        <dbReference type="Proteomes" id="UP000019763"/>
    </source>
</evidence>
<gene>
    <name evidence="3" type="ORF">GNI_141400</name>
</gene>
<feature type="compositionally biased region" description="Acidic residues" evidence="2">
    <location>
        <begin position="530"/>
        <end position="545"/>
    </location>
</feature>